<evidence type="ECO:0000256" key="1">
    <source>
        <dbReference type="SAM" id="MobiDB-lite"/>
    </source>
</evidence>
<dbReference type="RefSeq" id="WP_072898640.1">
    <property type="nucleotide sequence ID" value="NZ_FQWZ01000007.1"/>
</dbReference>
<keyword evidence="4" id="KW-1185">Reference proteome</keyword>
<dbReference type="SMART" id="SM00460">
    <property type="entry name" value="TGc"/>
    <property type="match status" value="1"/>
</dbReference>
<dbReference type="Pfam" id="PF09899">
    <property type="entry name" value="DUF2126"/>
    <property type="match status" value="1"/>
</dbReference>
<dbReference type="EMBL" id="FQWZ01000007">
    <property type="protein sequence ID" value="SHH22523.1"/>
    <property type="molecule type" value="Genomic_DNA"/>
</dbReference>
<proteinExistence type="predicted"/>
<dbReference type="InterPro" id="IPR002931">
    <property type="entry name" value="Transglutaminase-like"/>
</dbReference>
<reference evidence="3 4" key="1">
    <citation type="submission" date="2016-11" db="EMBL/GenBank/DDBJ databases">
        <authorList>
            <person name="Jaros S."/>
            <person name="Januszkiewicz K."/>
            <person name="Wedrychowicz H."/>
        </authorList>
    </citation>
    <scope>NUCLEOTIDE SEQUENCE [LARGE SCALE GENOMIC DNA]</scope>
    <source>
        <strain evidence="3 4">CGMCC 1.7049</strain>
    </source>
</reference>
<dbReference type="InterPro" id="IPR018667">
    <property type="entry name" value="DUF2126"/>
</dbReference>
<feature type="domain" description="Transglutaminase-like" evidence="2">
    <location>
        <begin position="172"/>
        <end position="248"/>
    </location>
</feature>
<dbReference type="InterPro" id="IPR038765">
    <property type="entry name" value="Papain-like_cys_pep_sf"/>
</dbReference>
<evidence type="ECO:0000259" key="2">
    <source>
        <dbReference type="SMART" id="SM00460"/>
    </source>
</evidence>
<dbReference type="STRING" id="490188.SAMN04488068_2957"/>
<protein>
    <submittedName>
        <fullName evidence="3">Uncharacterized conserved protein, DUF2126 family</fullName>
    </submittedName>
</protein>
<name>A0A1M5R9M7_9GAMM</name>
<dbReference type="Gene3D" id="3.10.620.30">
    <property type="match status" value="1"/>
</dbReference>
<dbReference type="Pfam" id="PF08379">
    <property type="entry name" value="Bact_transglu_N"/>
    <property type="match status" value="1"/>
</dbReference>
<dbReference type="Pfam" id="PF01841">
    <property type="entry name" value="Transglut_core"/>
    <property type="match status" value="1"/>
</dbReference>
<dbReference type="PANTHER" id="PTHR33490">
    <property type="entry name" value="BLR5614 PROTEIN-RELATED"/>
    <property type="match status" value="1"/>
</dbReference>
<evidence type="ECO:0000313" key="3">
    <source>
        <dbReference type="EMBL" id="SHH22523.1"/>
    </source>
</evidence>
<dbReference type="SUPFAM" id="SSF54001">
    <property type="entry name" value="Cysteine proteinases"/>
    <property type="match status" value="1"/>
</dbReference>
<dbReference type="Proteomes" id="UP000199758">
    <property type="component" value="Unassembled WGS sequence"/>
</dbReference>
<organism evidence="3 4">
    <name type="scientific">Hydrocarboniphaga daqingensis</name>
    <dbReference type="NCBI Taxonomy" id="490188"/>
    <lineage>
        <taxon>Bacteria</taxon>
        <taxon>Pseudomonadati</taxon>
        <taxon>Pseudomonadota</taxon>
        <taxon>Gammaproteobacteria</taxon>
        <taxon>Nevskiales</taxon>
        <taxon>Nevskiaceae</taxon>
        <taxon>Hydrocarboniphaga</taxon>
    </lineage>
</organism>
<feature type="region of interest" description="Disordered" evidence="1">
    <location>
        <begin position="576"/>
        <end position="607"/>
    </location>
</feature>
<sequence length="1117" mass="126924">MTLHAALFHQTFYRYDRQVTLSPQIIRLRPAPHSRTRVMSYSLKIEPEPHFLNWQQDAFSNWLARVVFPDTVDQFKVTVDLVADMAVYNPFDFFVEPEAEEFPFAYSDTLKDELKPYLRKDELTPRFKAFVESIDLSPLRTVDFIVGLNTRIQQTVKYLIRMEPGVQTPEETLDLGSGSCRDSAWLLVQTMRHLGLAARFCSGYLVQLTPDVKSLDGPSGTEVDFTDLHAWCEVYLPGAGWIGLDPTSGLLTGEGHIPLCATPEPSSAAPISGSMSFLKKDEDDELDTEFGHEMKVTRLVETARVTKPYTEDQWAAIDTLGQAVDQTLVSGDVRLTMGGEPTFISIDDRQGAEWNTAAVGPMKQGLANTLIRRLRDRFAPNGLLTYGQGKWYPGEQLPRWAYALYWRGDGKPIVRTDLSEGSAKATPLLARELIRGLAQRLEVDPDNALPAYEDAFYYLHREGRLPDNVSADDNKLKDPEERARIARTFSRGLDQPKGYVLPVQRWQSRAWISERWSFRGGRMYLIPGDSPVGFRLPLDSLPWIPASQYPHVIPYDPMRQVDPLDDVDIRRQPFLQAPITEQEKRRRERQQKLIAERDQPEPARRGAYLQGGNVRTALTVEPRDGFLCVFMPPTSGVEDYLEIITAVEDVAAELDAPVRIEGYSPPADSRINVLKVTPDPGVIEVNIHPAHSWQELREITLTVYEEARLARLATEKYLIDGRAVGSGGGNHFVVGGATPADSPFLRRPDLLGSLVRYWQNHPALSYFFSGLFIGSTSQHPRVDEAQDNILYELEIALSQLPPPGQQVPLWLIDRIMRNLLVDVTGNTHRTEISIDKLYSPDGPTGRLGLVEFRAFEMPPHPRMSLTQQLMLRALIAWFWNKPYTRPLTRWGTRLHDQFMLPHYCWQDLKEVLGDLRGAGFAFKDEWFLPHFEFRFPLHGVLLHEGIELELRHALEPWPVLGEEAAIGGTSRYVDSSLERMQIKARGLTPGRHFVTVGGRKLPLRETGVRDEFVAGLRYRAWQPASCLHPTIGVHTPLVFDLYDDWNKRALAGCTYHVMHPAGRSYETFPVNSYEAEARRLSRFAPYGHTPQTYWPQDEAPNPDYPYTLDLRRPPMGR</sequence>
<evidence type="ECO:0000313" key="4">
    <source>
        <dbReference type="Proteomes" id="UP000199758"/>
    </source>
</evidence>
<dbReference type="AlphaFoldDB" id="A0A1M5R9M7"/>
<gene>
    <name evidence="3" type="ORF">SAMN04488068_2957</name>
</gene>
<feature type="compositionally biased region" description="Basic and acidic residues" evidence="1">
    <location>
        <begin position="581"/>
        <end position="604"/>
    </location>
</feature>
<dbReference type="PANTHER" id="PTHR33490:SF1">
    <property type="entry name" value="SLL1233 PROTEIN"/>
    <property type="match status" value="1"/>
</dbReference>
<accession>A0A1M5R9M7</accession>
<dbReference type="InterPro" id="IPR013589">
    <property type="entry name" value="Bac_transglu_N"/>
</dbReference>
<dbReference type="OrthoDB" id="9804872at2"/>